<evidence type="ECO:0000259" key="2">
    <source>
        <dbReference type="Pfam" id="PF13476"/>
    </source>
</evidence>
<dbReference type="InterPro" id="IPR027417">
    <property type="entry name" value="P-loop_NTPase"/>
</dbReference>
<dbReference type="InterPro" id="IPR003959">
    <property type="entry name" value="ATPase_AAA_core"/>
</dbReference>
<reference evidence="4" key="1">
    <citation type="submission" date="2016-10" db="EMBL/GenBank/DDBJ databases">
        <authorList>
            <person name="Varghese N."/>
            <person name="Submissions S."/>
        </authorList>
    </citation>
    <scope>NUCLEOTIDE SEQUENCE [LARGE SCALE GENOMIC DNA]</scope>
    <source>
        <strain evidence="4">DSM 45501</strain>
    </source>
</reference>
<protein>
    <submittedName>
        <fullName evidence="3">AAA domain-containing protein, putative AbiEii toxin, Type IV TA system</fullName>
    </submittedName>
</protein>
<keyword evidence="4" id="KW-1185">Reference proteome</keyword>
<dbReference type="Gene3D" id="3.40.50.300">
    <property type="entry name" value="P-loop containing nucleotide triphosphate hydrolases"/>
    <property type="match status" value="2"/>
</dbReference>
<evidence type="ECO:0000313" key="4">
    <source>
        <dbReference type="Proteomes" id="UP000199165"/>
    </source>
</evidence>
<name>A0A1I7BZW2_9ACTN</name>
<gene>
    <name evidence="3" type="ORF">SAMN04487904_113122</name>
</gene>
<dbReference type="SUPFAM" id="SSF52540">
    <property type="entry name" value="P-loop containing nucleoside triphosphate hydrolases"/>
    <property type="match status" value="1"/>
</dbReference>
<dbReference type="RefSeq" id="WP_217643607.1">
    <property type="nucleotide sequence ID" value="NZ_FPAT01000013.1"/>
</dbReference>
<dbReference type="InterPro" id="IPR051396">
    <property type="entry name" value="Bact_Antivir_Def_Nuclease"/>
</dbReference>
<dbReference type="GO" id="GO:0016887">
    <property type="term" value="F:ATP hydrolysis activity"/>
    <property type="evidence" value="ECO:0007669"/>
    <property type="project" value="InterPro"/>
</dbReference>
<accession>A0A1I7BZW2</accession>
<evidence type="ECO:0000313" key="3">
    <source>
        <dbReference type="EMBL" id="SFT92701.1"/>
    </source>
</evidence>
<dbReference type="PANTHER" id="PTHR43581:SF2">
    <property type="entry name" value="EXCINUCLEASE ATPASE SUBUNIT"/>
    <property type="match status" value="1"/>
</dbReference>
<proteinExistence type="predicted"/>
<dbReference type="AlphaFoldDB" id="A0A1I7BZW2"/>
<dbReference type="Pfam" id="PF13476">
    <property type="entry name" value="AAA_23"/>
    <property type="match status" value="1"/>
</dbReference>
<dbReference type="PANTHER" id="PTHR43581">
    <property type="entry name" value="ATP/GTP PHOSPHATASE"/>
    <property type="match status" value="1"/>
</dbReference>
<dbReference type="GO" id="GO:0005524">
    <property type="term" value="F:ATP binding"/>
    <property type="evidence" value="ECO:0007669"/>
    <property type="project" value="InterPro"/>
</dbReference>
<dbReference type="STRING" id="995060.SAMN04487904_113122"/>
<dbReference type="GO" id="GO:0006302">
    <property type="term" value="P:double-strand break repair"/>
    <property type="evidence" value="ECO:0007669"/>
    <property type="project" value="InterPro"/>
</dbReference>
<feature type="domain" description="ATPase AAA-type core" evidence="1">
    <location>
        <begin position="123"/>
        <end position="276"/>
    </location>
</feature>
<dbReference type="InterPro" id="IPR038729">
    <property type="entry name" value="Rad50/SbcC_AAA"/>
</dbReference>
<feature type="domain" description="Rad50/SbcC-type AAA" evidence="2">
    <location>
        <begin position="31"/>
        <end position="67"/>
    </location>
</feature>
<dbReference type="Proteomes" id="UP000199165">
    <property type="component" value="Unassembled WGS sequence"/>
</dbReference>
<dbReference type="EMBL" id="FPAT01000013">
    <property type="protein sequence ID" value="SFT92701.1"/>
    <property type="molecule type" value="Genomic_DNA"/>
</dbReference>
<evidence type="ECO:0000259" key="1">
    <source>
        <dbReference type="Pfam" id="PF13304"/>
    </source>
</evidence>
<dbReference type="Pfam" id="PF13304">
    <property type="entry name" value="AAA_21"/>
    <property type="match status" value="1"/>
</dbReference>
<sequence>MSEYRSEFRESELQNLENKVSRSDYGKYLKKVTLKQIRGFTNREVTFDFPVTALIGPNGGGKSTILGAAALPYKAVKPGTFFAKSGKYDSSMKDWTIEYELIDKQLMAGIHVQRTARFPQARWDRKSTERDVIIFGVSRTIPANERKDLTNNAIGNYFAADSEVSLAEPVTTAVQKILGKSVDEYSKLHVDATGKVSMFAGKDTNGERYSEFHFGAGEASVIRIVSAIEEADKNTLILIEEIENGLHPVATKHMVEYLVEVAEKKSAQIIFTTHSNDALVPLPSSAIWTAYNGEVNQGRLDINTLRAITGQVSATLAIFVEDTFAKKLVSTALRHYGGVEMDAIEIHAVGGAERAIKISEGHNATPSTKYPSICILDGDKKNQENPASNIYTLPGDNHPELHILHRVIDNIEHNIALLTVSMQFPLSKQSFVETVIQQRASTNRDIHLIFQQIGADLSFTSEQVVAGAFLSVWAQENPAELSELIAPFAQLLPGSK</sequence>
<organism evidence="3 4">
    <name type="scientific">Actinopolyspora righensis</name>
    <dbReference type="NCBI Taxonomy" id="995060"/>
    <lineage>
        <taxon>Bacteria</taxon>
        <taxon>Bacillati</taxon>
        <taxon>Actinomycetota</taxon>
        <taxon>Actinomycetes</taxon>
        <taxon>Actinopolysporales</taxon>
        <taxon>Actinopolysporaceae</taxon>
        <taxon>Actinopolyspora</taxon>
        <taxon>Actinopolyspora alba group</taxon>
    </lineage>
</organism>